<feature type="transmembrane region" description="Helical" evidence="5">
    <location>
        <begin position="125"/>
        <end position="150"/>
    </location>
</feature>
<feature type="transmembrane region" description="Helical" evidence="5">
    <location>
        <begin position="223"/>
        <end position="244"/>
    </location>
</feature>
<dbReference type="EMBL" id="JBHSDK010000019">
    <property type="protein sequence ID" value="MFC4336418.1"/>
    <property type="molecule type" value="Genomic_DNA"/>
</dbReference>
<dbReference type="InterPro" id="IPR002657">
    <property type="entry name" value="BilAc:Na_symport/Acr3"/>
</dbReference>
<feature type="transmembrane region" description="Helical" evidence="5">
    <location>
        <begin position="7"/>
        <end position="29"/>
    </location>
</feature>
<proteinExistence type="predicted"/>
<evidence type="ECO:0000256" key="2">
    <source>
        <dbReference type="ARBA" id="ARBA00022692"/>
    </source>
</evidence>
<feature type="transmembrane region" description="Helical" evidence="5">
    <location>
        <begin position="94"/>
        <end position="118"/>
    </location>
</feature>
<keyword evidence="7" id="KW-1185">Reference proteome</keyword>
<dbReference type="PANTHER" id="PTHR10361">
    <property type="entry name" value="SODIUM-BILE ACID COTRANSPORTER"/>
    <property type="match status" value="1"/>
</dbReference>
<name>A0ABV8U018_9ACTN</name>
<dbReference type="Proteomes" id="UP001595823">
    <property type="component" value="Unassembled WGS sequence"/>
</dbReference>
<keyword evidence="2 5" id="KW-0812">Transmembrane</keyword>
<protein>
    <submittedName>
        <fullName evidence="6">Bile acid:sodium symporter family protein</fullName>
    </submittedName>
</protein>
<comment type="caution">
    <text evidence="6">The sequence shown here is derived from an EMBL/GenBank/DDBJ whole genome shotgun (WGS) entry which is preliminary data.</text>
</comment>
<evidence type="ECO:0000256" key="4">
    <source>
        <dbReference type="ARBA" id="ARBA00023136"/>
    </source>
</evidence>
<dbReference type="InterPro" id="IPR038770">
    <property type="entry name" value="Na+/solute_symporter_sf"/>
</dbReference>
<feature type="transmembrane region" description="Helical" evidence="5">
    <location>
        <begin position="35"/>
        <end position="55"/>
    </location>
</feature>
<keyword evidence="3 5" id="KW-1133">Transmembrane helix</keyword>
<dbReference type="Gene3D" id="1.20.1530.20">
    <property type="match status" value="1"/>
</dbReference>
<dbReference type="InterPro" id="IPR004710">
    <property type="entry name" value="Bilac:Na_transpt"/>
</dbReference>
<gene>
    <name evidence="6" type="ORF">ACFPET_14540</name>
</gene>
<evidence type="ECO:0000256" key="3">
    <source>
        <dbReference type="ARBA" id="ARBA00022989"/>
    </source>
</evidence>
<evidence type="ECO:0000256" key="1">
    <source>
        <dbReference type="ARBA" id="ARBA00004141"/>
    </source>
</evidence>
<organism evidence="6 7">
    <name type="scientific">Salininema proteolyticum</name>
    <dbReference type="NCBI Taxonomy" id="1607685"/>
    <lineage>
        <taxon>Bacteria</taxon>
        <taxon>Bacillati</taxon>
        <taxon>Actinomycetota</taxon>
        <taxon>Actinomycetes</taxon>
        <taxon>Glycomycetales</taxon>
        <taxon>Glycomycetaceae</taxon>
        <taxon>Salininema</taxon>
    </lineage>
</organism>
<feature type="transmembrane region" description="Helical" evidence="5">
    <location>
        <begin position="67"/>
        <end position="88"/>
    </location>
</feature>
<feature type="transmembrane region" description="Helical" evidence="5">
    <location>
        <begin position="162"/>
        <end position="180"/>
    </location>
</feature>
<feature type="transmembrane region" description="Helical" evidence="5">
    <location>
        <begin position="187"/>
        <end position="211"/>
    </location>
</feature>
<evidence type="ECO:0000313" key="6">
    <source>
        <dbReference type="EMBL" id="MFC4336418.1"/>
    </source>
</evidence>
<accession>A0ABV8U018</accession>
<evidence type="ECO:0000313" key="7">
    <source>
        <dbReference type="Proteomes" id="UP001595823"/>
    </source>
</evidence>
<reference evidence="7" key="1">
    <citation type="journal article" date="2019" name="Int. J. Syst. Evol. Microbiol.">
        <title>The Global Catalogue of Microorganisms (GCM) 10K type strain sequencing project: providing services to taxonomists for standard genome sequencing and annotation.</title>
        <authorList>
            <consortium name="The Broad Institute Genomics Platform"/>
            <consortium name="The Broad Institute Genome Sequencing Center for Infectious Disease"/>
            <person name="Wu L."/>
            <person name="Ma J."/>
        </authorList>
    </citation>
    <scope>NUCLEOTIDE SEQUENCE [LARGE SCALE GENOMIC DNA]</scope>
    <source>
        <strain evidence="7">IBRC-M 10908</strain>
    </source>
</reference>
<evidence type="ECO:0000256" key="5">
    <source>
        <dbReference type="SAM" id="Phobius"/>
    </source>
</evidence>
<comment type="subcellular location">
    <subcellularLocation>
        <location evidence="1">Membrane</location>
        <topology evidence="1">Multi-pass membrane protein</topology>
    </subcellularLocation>
</comment>
<dbReference type="Pfam" id="PF01758">
    <property type="entry name" value="SBF"/>
    <property type="match status" value="1"/>
</dbReference>
<sequence length="309" mass="30961">MLFVRRVAAFAGRWFALLVLAAAAVGLLAPAASASLAPAITPVLGVIMFGMGLTLRAKDFAVVARHPAAVAAGVAAQFLVMPLLGWGIGQVMGFTGALLVGMVLVGASPGGTASNVVVYLSRGNVALSVAMTSISTLVAPLATPFLVLWLAGSELPVDAGGLMVSIAQVVLVPVVLGILVRRFASGLVTLLLPVLPLVSVAGIMVVVAAVVGASADTVLSSGLLLFAAVILHNGLGLLLGYGAARLTGVDEAGRRAIAVEVGMQNSGLAAALANAHFSPAAALPAAVFSIWHNVSGALAASFWARRPVE</sequence>
<keyword evidence="4 5" id="KW-0472">Membrane</keyword>
<dbReference type="RefSeq" id="WP_380622329.1">
    <property type="nucleotide sequence ID" value="NZ_JBHSDK010000019.1"/>
</dbReference>
<dbReference type="PANTHER" id="PTHR10361:SF28">
    <property type="entry name" value="P3 PROTEIN-RELATED"/>
    <property type="match status" value="1"/>
</dbReference>